<gene>
    <name evidence="3" type="ORF">DSTB1V02_LOCUS13332</name>
</gene>
<dbReference type="EMBL" id="LR905662">
    <property type="protein sequence ID" value="CAD7253584.1"/>
    <property type="molecule type" value="Genomic_DNA"/>
</dbReference>
<dbReference type="CDD" id="cd00063">
    <property type="entry name" value="FN3"/>
    <property type="match status" value="1"/>
</dbReference>
<dbReference type="InterPro" id="IPR003961">
    <property type="entry name" value="FN3_dom"/>
</dbReference>
<keyword evidence="1" id="KW-0812">Transmembrane</keyword>
<dbReference type="InterPro" id="IPR036116">
    <property type="entry name" value="FN3_sf"/>
</dbReference>
<organism evidence="3">
    <name type="scientific">Darwinula stevensoni</name>
    <dbReference type="NCBI Taxonomy" id="69355"/>
    <lineage>
        <taxon>Eukaryota</taxon>
        <taxon>Metazoa</taxon>
        <taxon>Ecdysozoa</taxon>
        <taxon>Arthropoda</taxon>
        <taxon>Crustacea</taxon>
        <taxon>Oligostraca</taxon>
        <taxon>Ostracoda</taxon>
        <taxon>Podocopa</taxon>
        <taxon>Podocopida</taxon>
        <taxon>Darwinulocopina</taxon>
        <taxon>Darwinuloidea</taxon>
        <taxon>Darwinulidae</taxon>
        <taxon>Darwinula</taxon>
    </lineage>
</organism>
<dbReference type="SUPFAM" id="SSF49265">
    <property type="entry name" value="Fibronectin type III"/>
    <property type="match status" value="1"/>
</dbReference>
<dbReference type="AlphaFoldDB" id="A0A7R9AGX8"/>
<sequence length="474" mass="53072">VANYTIPGASNIKSWNYTLTGLIPNTNYEVTIRAIVEGAEFSDLWSNSSRVKGKTKPKDRSPDTPLGSFHVERIDDSLRNISLYWIPLSDWEHYSDNFTYLYRLTRHLITTNIGIPCPTIQNKTSTHDGEYILEWRALEEEKTTNFTVFWCSSHPAWPNCDSNINWQVVSKKTTTFGLKSNESLKFAISANGESGSGSGMGWEKIVFESKSGCRGYVWLHFKNEFDCDRYDHLSLAGPSLVYRMIANVGPMLCAAGGIGNRLILGFDPKGIPQRNTRVSMSPQLGHGGIVDVRTLDQYFSMAALVITVVAVALVVSAALGGNRLWKHLQEPNPKLPGPLLKHTYSLPYLGKDAAPLMGDTVGVHRRRNSETGTIAYTSEAYVQVGIQKEVAHFFQPDGGPPSARAGSWQVRQNVIASWRTYRTSIAFARFLMDRSWADGGRLTRRSVFADEQLLRAQSRCRFITISMTFLNDIR</sequence>
<feature type="non-terminal residue" evidence="3">
    <location>
        <position position="474"/>
    </location>
</feature>
<evidence type="ECO:0000256" key="1">
    <source>
        <dbReference type="SAM" id="Phobius"/>
    </source>
</evidence>
<reference evidence="3" key="1">
    <citation type="submission" date="2020-11" db="EMBL/GenBank/DDBJ databases">
        <authorList>
            <person name="Tran Van P."/>
        </authorList>
    </citation>
    <scope>NUCLEOTIDE SEQUENCE</scope>
</reference>
<dbReference type="EMBL" id="CAJPEV010006145">
    <property type="protein sequence ID" value="CAG0903880.1"/>
    <property type="molecule type" value="Genomic_DNA"/>
</dbReference>
<accession>A0A7R9AGX8</accession>
<name>A0A7R9AGX8_9CRUS</name>
<dbReference type="Proteomes" id="UP000677054">
    <property type="component" value="Unassembled WGS sequence"/>
</dbReference>
<keyword evidence="1" id="KW-1133">Transmembrane helix</keyword>
<protein>
    <recommendedName>
        <fullName evidence="2">Fibronectin type-III domain-containing protein</fullName>
    </recommendedName>
</protein>
<keyword evidence="1" id="KW-0472">Membrane</keyword>
<evidence type="ECO:0000259" key="2">
    <source>
        <dbReference type="PROSITE" id="PS50853"/>
    </source>
</evidence>
<keyword evidence="4" id="KW-1185">Reference proteome</keyword>
<feature type="domain" description="Fibronectin type-III" evidence="2">
    <location>
        <begin position="1"/>
        <end position="58"/>
    </location>
</feature>
<dbReference type="OrthoDB" id="6381660at2759"/>
<dbReference type="InterPro" id="IPR013783">
    <property type="entry name" value="Ig-like_fold"/>
</dbReference>
<proteinExistence type="predicted"/>
<evidence type="ECO:0000313" key="4">
    <source>
        <dbReference type="Proteomes" id="UP000677054"/>
    </source>
</evidence>
<dbReference type="PROSITE" id="PS50853">
    <property type="entry name" value="FN3"/>
    <property type="match status" value="1"/>
</dbReference>
<dbReference type="Gene3D" id="2.60.40.10">
    <property type="entry name" value="Immunoglobulins"/>
    <property type="match status" value="1"/>
</dbReference>
<evidence type="ECO:0000313" key="3">
    <source>
        <dbReference type="EMBL" id="CAD7253584.1"/>
    </source>
</evidence>
<feature type="transmembrane region" description="Helical" evidence="1">
    <location>
        <begin position="298"/>
        <end position="319"/>
    </location>
</feature>